<feature type="domain" description="DDH" evidence="4">
    <location>
        <begin position="357"/>
        <end position="511"/>
    </location>
</feature>
<dbReference type="EC" id="3.1.4.-" evidence="1"/>
<dbReference type="Proteomes" id="UP000823982">
    <property type="component" value="Unassembled WGS sequence"/>
</dbReference>
<feature type="binding site" evidence="2">
    <location>
        <position position="435"/>
    </location>
    <ligand>
        <name>Mn(2+)</name>
        <dbReference type="ChEBI" id="CHEBI:29035"/>
        <label>1</label>
    </ligand>
</feature>
<dbReference type="InterPro" id="IPR003156">
    <property type="entry name" value="DHHA1_dom"/>
</dbReference>
<dbReference type="InterPro" id="IPR014528">
    <property type="entry name" value="GdpP/PdeA"/>
</dbReference>
<dbReference type="GO" id="GO:0046872">
    <property type="term" value="F:metal ion binding"/>
    <property type="evidence" value="ECO:0007669"/>
    <property type="project" value="UniProtKB-KW"/>
</dbReference>
<dbReference type="InterPro" id="IPR038763">
    <property type="entry name" value="DHH_sf"/>
</dbReference>
<comment type="caution">
    <text evidence="6">The sequence shown here is derived from an EMBL/GenBank/DDBJ whole genome shotgun (WGS) entry which is preliminary data.</text>
</comment>
<sequence>MAYNAGIQFCVKEGIKVKKRLPKSVIAALGLLILSSLVFGVVLIFQGTVLEIAVAVVVFLSAVAVLIMSLIIGSDITKYVTEMDKDIVSISRETFYDFPEPIIIADEDEKIVWYNKSFEERLFGEDRAYALPLSDLVGNNTSKIFAQSGAIVKILDRYYRVSARQSEAYGLSVIKFSDVTDHVMLENEYKASKKTVLIMMIDNYDDLLQNAKESDKANVQVQIEQIFERFIENTNGIIHKVSNDRFYAIIEERHLSRIIERKFDILDEVRSIQVGDRTSVTLSIGVGRGAATLAQSEAYAKQSLDMCLGRGGDQAAVKTPNGFEFFGGISKAVEKSTKVRSRIIATALKELAENSETIYIMGHKYADFDALGSSVGLCGAFRSMGMQAYCVIDPEKNLSKTLIDYLKQNGEESYFMSCETAIEKINEKSLLVICDTHNPDFVDSKALYEAAKTVVIIDHHRKMVNHIDNAVVFFHEPFASSTSEMATELIQYFGSECKISICDAEALLAGIMLDTKNFVMRSGARTFEAAAHLKKLGADTVAVKNLFSDTLNTYREKSILIQSATLFHACAIATTESEAPELRLAAPQAADELLGIIGVKASFVIYRMDGICHISARSLGGFNVQLIMEAIGGGGHQTMAGAQLDIPVSEAVKKVKDAIDNFIIKL</sequence>
<keyword evidence="1" id="KW-0378">Hydrolase</keyword>
<evidence type="ECO:0000313" key="7">
    <source>
        <dbReference type="Proteomes" id="UP000823982"/>
    </source>
</evidence>
<reference evidence="6" key="2">
    <citation type="journal article" date="2021" name="PeerJ">
        <title>Extensive microbial diversity within the chicken gut microbiome revealed by metagenomics and culture.</title>
        <authorList>
            <person name="Gilroy R."/>
            <person name="Ravi A."/>
            <person name="Getino M."/>
            <person name="Pursley I."/>
            <person name="Horton D.L."/>
            <person name="Alikhan N.F."/>
            <person name="Baker D."/>
            <person name="Gharbi K."/>
            <person name="Hall N."/>
            <person name="Watson M."/>
            <person name="Adriaenssens E.M."/>
            <person name="Foster-Nyarko E."/>
            <person name="Jarju S."/>
            <person name="Secka A."/>
            <person name="Antonio M."/>
            <person name="Oren A."/>
            <person name="Chaudhuri R.R."/>
            <person name="La Ragione R."/>
            <person name="Hildebrand F."/>
            <person name="Pallen M.J."/>
        </authorList>
    </citation>
    <scope>NUCLEOTIDE SEQUENCE</scope>
    <source>
        <strain evidence="6">CHK157-1446</strain>
    </source>
</reference>
<feature type="domain" description="DHHA1" evidence="5">
    <location>
        <begin position="586"/>
        <end position="663"/>
    </location>
</feature>
<feature type="binding site" evidence="2">
    <location>
        <position position="367"/>
    </location>
    <ligand>
        <name>Mn(2+)</name>
        <dbReference type="ChEBI" id="CHEBI:29035"/>
        <label>1</label>
    </ligand>
</feature>
<feature type="binding site" evidence="2">
    <location>
        <position position="459"/>
    </location>
    <ligand>
        <name>Mn(2+)</name>
        <dbReference type="ChEBI" id="CHEBI:29035"/>
        <label>2</label>
    </ligand>
</feature>
<evidence type="ECO:0000256" key="1">
    <source>
        <dbReference type="PIRNR" id="PIRNR026583"/>
    </source>
</evidence>
<keyword evidence="2" id="KW-0479">Metal-binding</keyword>
<comment type="subcellular location">
    <subcellularLocation>
        <location evidence="1">Cell membrane</location>
    </subcellularLocation>
</comment>
<dbReference type="PIRSF" id="PIRSF026583">
    <property type="entry name" value="YybT"/>
    <property type="match status" value="1"/>
</dbReference>
<dbReference type="GO" id="GO:0003676">
    <property type="term" value="F:nucleic acid binding"/>
    <property type="evidence" value="ECO:0007669"/>
    <property type="project" value="UniProtKB-UniRule"/>
</dbReference>
<dbReference type="Pfam" id="PF24898">
    <property type="entry name" value="GGDEF_GdpP"/>
    <property type="match status" value="1"/>
</dbReference>
<name>A0A9D1JIK8_9FIRM</name>
<dbReference type="InterPro" id="IPR051319">
    <property type="entry name" value="Oligoribo/pAp-PDE_c-di-AMP_PDE"/>
</dbReference>
<keyword evidence="2" id="KW-0464">Manganese</keyword>
<accession>A0A9D1JIK8</accession>
<dbReference type="InterPro" id="IPR001667">
    <property type="entry name" value="DDH_dom"/>
</dbReference>
<dbReference type="PANTHER" id="PTHR47618">
    <property type="entry name" value="BIFUNCTIONAL OLIGORIBONUCLEASE AND PAP PHOSPHATASE NRNA"/>
    <property type="match status" value="1"/>
</dbReference>
<comment type="function">
    <text evidence="1">Has phosphodiesterase (PDE) activity against cyclic-di-AMP (c-di-AMP).</text>
</comment>
<comment type="catalytic activity">
    <reaction evidence="1">
        <text>3',3'-c-di-AMP + H2O = 5'-O-phosphonoadenylyl-(3'-&gt;5')-adenosine + H(+)</text>
        <dbReference type="Rhea" id="RHEA:54420"/>
        <dbReference type="ChEBI" id="CHEBI:15377"/>
        <dbReference type="ChEBI" id="CHEBI:15378"/>
        <dbReference type="ChEBI" id="CHEBI:71500"/>
        <dbReference type="ChEBI" id="CHEBI:138171"/>
    </reaction>
</comment>
<feature type="binding site" evidence="2">
    <location>
        <position position="514"/>
    </location>
    <ligand>
        <name>Mn(2+)</name>
        <dbReference type="ChEBI" id="CHEBI:29035"/>
        <label>2</label>
    </ligand>
</feature>
<keyword evidence="1 3" id="KW-0472">Membrane</keyword>
<evidence type="ECO:0000259" key="4">
    <source>
        <dbReference type="Pfam" id="PF01368"/>
    </source>
</evidence>
<dbReference type="PANTHER" id="PTHR47618:SF2">
    <property type="entry name" value="CYCLIC-DI-AMP PHOSPHODIESTERASE GDPP"/>
    <property type="match status" value="1"/>
</dbReference>
<dbReference type="FunFam" id="3.90.1640.10:FF:000002">
    <property type="entry name" value="Cyclic-di-AMP phosphodiesterase"/>
    <property type="match status" value="1"/>
</dbReference>
<dbReference type="SUPFAM" id="SSF64182">
    <property type="entry name" value="DHH phosphoesterases"/>
    <property type="match status" value="1"/>
</dbReference>
<dbReference type="GO" id="GO:0005886">
    <property type="term" value="C:plasma membrane"/>
    <property type="evidence" value="ECO:0007669"/>
    <property type="project" value="UniProtKB-SubCell"/>
</dbReference>
<feature type="binding site" evidence="2">
    <location>
        <position position="363"/>
    </location>
    <ligand>
        <name>Mn(2+)</name>
        <dbReference type="ChEBI" id="CHEBI:29035"/>
        <label>1</label>
    </ligand>
</feature>
<feature type="transmembrane region" description="Helical" evidence="3">
    <location>
        <begin position="25"/>
        <end position="46"/>
    </location>
</feature>
<dbReference type="Gene3D" id="3.30.450.20">
    <property type="entry name" value="PAS domain"/>
    <property type="match status" value="1"/>
</dbReference>
<feature type="binding site" evidence="2">
    <location>
        <position position="369"/>
    </location>
    <ligand>
        <name>Mn(2+)</name>
        <dbReference type="ChEBI" id="CHEBI:29035"/>
        <label>2</label>
    </ligand>
</feature>
<gene>
    <name evidence="6" type="ORF">IAD01_06660</name>
</gene>
<feature type="binding site" evidence="2">
    <location>
        <position position="435"/>
    </location>
    <ligand>
        <name>Mn(2+)</name>
        <dbReference type="ChEBI" id="CHEBI:29035"/>
        <label>2</label>
    </ligand>
</feature>
<dbReference type="Gene3D" id="3.90.1640.10">
    <property type="entry name" value="inorganic pyrophosphatase (n-terminal core)"/>
    <property type="match status" value="1"/>
</dbReference>
<comment type="similarity">
    <text evidence="1">Belongs to the GdpP/PdeA phosphodiesterase family.</text>
</comment>
<dbReference type="AlphaFoldDB" id="A0A9D1JIK8"/>
<dbReference type="Gene3D" id="3.10.310.30">
    <property type="match status" value="1"/>
</dbReference>
<keyword evidence="3" id="KW-0812">Transmembrane</keyword>
<evidence type="ECO:0000313" key="6">
    <source>
        <dbReference type="EMBL" id="HIS25064.1"/>
    </source>
</evidence>
<evidence type="ECO:0000256" key="2">
    <source>
        <dbReference type="PIRSR" id="PIRSR026583-50"/>
    </source>
</evidence>
<protein>
    <recommendedName>
        <fullName evidence="1">Cyclic-di-AMP phosphodiesterase</fullName>
        <ecNumber evidence="1">3.1.4.-</ecNumber>
    </recommendedName>
</protein>
<dbReference type="EMBL" id="DVIR01000060">
    <property type="protein sequence ID" value="HIS25064.1"/>
    <property type="molecule type" value="Genomic_DNA"/>
</dbReference>
<evidence type="ECO:0000259" key="5">
    <source>
        <dbReference type="Pfam" id="PF02272"/>
    </source>
</evidence>
<reference evidence="6" key="1">
    <citation type="submission" date="2020-10" db="EMBL/GenBank/DDBJ databases">
        <authorList>
            <person name="Gilroy R."/>
        </authorList>
    </citation>
    <scope>NUCLEOTIDE SEQUENCE</scope>
    <source>
        <strain evidence="6">CHK157-1446</strain>
    </source>
</reference>
<keyword evidence="1" id="KW-1003">Cell membrane</keyword>
<dbReference type="Pfam" id="PF01368">
    <property type="entry name" value="DHH"/>
    <property type="match status" value="1"/>
</dbReference>
<dbReference type="Pfam" id="PF02272">
    <property type="entry name" value="DHHA1"/>
    <property type="match status" value="1"/>
</dbReference>
<proteinExistence type="inferred from homology"/>
<dbReference type="GO" id="GO:0016787">
    <property type="term" value="F:hydrolase activity"/>
    <property type="evidence" value="ECO:0007669"/>
    <property type="project" value="UniProtKB-UniRule"/>
</dbReference>
<feature type="transmembrane region" description="Helical" evidence="3">
    <location>
        <begin position="52"/>
        <end position="73"/>
    </location>
</feature>
<comment type="cofactor">
    <cofactor evidence="2">
        <name>Mn(2+)</name>
        <dbReference type="ChEBI" id="CHEBI:29035"/>
    </cofactor>
    <text evidence="2">For phosphodiesterase activity, probably binds 2 Mn(2+) per subunit.</text>
</comment>
<organism evidence="6 7">
    <name type="scientific">Candidatus Faeciplasma gallinarum</name>
    <dbReference type="NCBI Taxonomy" id="2840799"/>
    <lineage>
        <taxon>Bacteria</taxon>
        <taxon>Bacillati</taxon>
        <taxon>Bacillota</taxon>
        <taxon>Clostridia</taxon>
        <taxon>Eubacteriales</taxon>
        <taxon>Oscillospiraceae</taxon>
        <taxon>Oscillospiraceae incertae sedis</taxon>
        <taxon>Candidatus Faeciplasma</taxon>
    </lineage>
</organism>
<evidence type="ECO:0000256" key="3">
    <source>
        <dbReference type="SAM" id="Phobius"/>
    </source>
</evidence>
<keyword evidence="3" id="KW-1133">Transmembrane helix</keyword>